<dbReference type="EMBL" id="CP117523">
    <property type="protein sequence ID" value="WWD82110.1"/>
    <property type="molecule type" value="Genomic_DNA"/>
</dbReference>
<protein>
    <recommendedName>
        <fullName evidence="3">Immunity protein 50</fullName>
    </recommendedName>
</protein>
<evidence type="ECO:0008006" key="3">
    <source>
        <dbReference type="Google" id="ProtNLM"/>
    </source>
</evidence>
<organism evidence="1 2">
    <name type="scientific">Terrisporobacter glycolicus ATCC 14880 = DSM 1288</name>
    <dbReference type="NCBI Taxonomy" id="1121315"/>
    <lineage>
        <taxon>Bacteria</taxon>
        <taxon>Bacillati</taxon>
        <taxon>Bacillota</taxon>
        <taxon>Clostridia</taxon>
        <taxon>Peptostreptococcales</taxon>
        <taxon>Peptostreptococcaceae</taxon>
        <taxon>Terrisporobacter</taxon>
    </lineage>
</organism>
<accession>A0ABZ2EQY8</accession>
<evidence type="ECO:0000313" key="1">
    <source>
        <dbReference type="EMBL" id="WWD82110.1"/>
    </source>
</evidence>
<dbReference type="InterPro" id="IPR028957">
    <property type="entry name" value="Imm50"/>
</dbReference>
<proteinExistence type="predicted"/>
<sequence length="125" mass="14496">MWYELLDNNVFITKLYDQVPDLIDIRIDQINVLDECDKVSIFFDLTQYADNPPQKWIQSKYNTVVVNIDLFGIHEINMSYKPTNVDKSNISIFMDENSYINVKITGQFNATIRAVAGMIQTICGY</sequence>
<name>A0ABZ2EQY8_9FIRM</name>
<reference evidence="1 2" key="1">
    <citation type="journal article" date="2023" name="PLoS ONE">
        <title>Genome-based metabolic and phylogenomic analysis of three Terrisporobacter species.</title>
        <authorList>
            <person name="Boer T."/>
            <person name="Bengelsdorf F.R."/>
            <person name="Bomeke M."/>
            <person name="Daniel R."/>
            <person name="Poehlein A."/>
        </authorList>
    </citation>
    <scope>NUCLEOTIDE SEQUENCE [LARGE SCALE GENOMIC DNA]</scope>
    <source>
        <strain evidence="1 2">DSM 1288</strain>
    </source>
</reference>
<keyword evidence="2" id="KW-1185">Reference proteome</keyword>
<dbReference type="Proteomes" id="UP001348492">
    <property type="component" value="Chromosome"/>
</dbReference>
<gene>
    <name evidence="1" type="ORF">TEGL_04840</name>
</gene>
<dbReference type="RefSeq" id="WP_018592456.1">
    <property type="nucleotide sequence ID" value="NZ_CP117523.1"/>
</dbReference>
<dbReference type="Pfam" id="PF15594">
    <property type="entry name" value="Imm50"/>
    <property type="match status" value="1"/>
</dbReference>
<evidence type="ECO:0000313" key="2">
    <source>
        <dbReference type="Proteomes" id="UP001348492"/>
    </source>
</evidence>